<dbReference type="EMBL" id="JAVYII010000003">
    <property type="protein sequence ID" value="MDT9593076.1"/>
    <property type="molecule type" value="Genomic_DNA"/>
</dbReference>
<keyword evidence="2" id="KW-1133">Transmembrane helix</keyword>
<protein>
    <submittedName>
        <fullName evidence="4">DUF1707 domain-containing protein</fullName>
    </submittedName>
</protein>
<name>A0ABU3PW17_9ACTN</name>
<evidence type="ECO:0000259" key="3">
    <source>
        <dbReference type="Pfam" id="PF08044"/>
    </source>
</evidence>
<evidence type="ECO:0000313" key="4">
    <source>
        <dbReference type="EMBL" id="MDT9593076.1"/>
    </source>
</evidence>
<dbReference type="Pfam" id="PF08044">
    <property type="entry name" value="DUF1707"/>
    <property type="match status" value="1"/>
</dbReference>
<keyword evidence="2" id="KW-0472">Membrane</keyword>
<feature type="transmembrane region" description="Helical" evidence="2">
    <location>
        <begin position="91"/>
        <end position="110"/>
    </location>
</feature>
<feature type="domain" description="DUF1707" evidence="3">
    <location>
        <begin position="7"/>
        <end position="59"/>
    </location>
</feature>
<proteinExistence type="predicted"/>
<evidence type="ECO:0000256" key="1">
    <source>
        <dbReference type="SAM" id="MobiDB-lite"/>
    </source>
</evidence>
<dbReference type="Proteomes" id="UP001268542">
    <property type="component" value="Unassembled WGS sequence"/>
</dbReference>
<keyword evidence="2" id="KW-0812">Transmembrane</keyword>
<feature type="transmembrane region" description="Helical" evidence="2">
    <location>
        <begin position="116"/>
        <end position="138"/>
    </location>
</feature>
<reference evidence="4 5" key="1">
    <citation type="submission" date="2023-08" db="EMBL/GenBank/DDBJ databases">
        <title>Nocardioides seae sp. nov., a bacterium isolated from a soil.</title>
        <authorList>
            <person name="Wang X."/>
        </authorList>
    </citation>
    <scope>NUCLEOTIDE SEQUENCE [LARGE SCALE GENOMIC DNA]</scope>
    <source>
        <strain evidence="4 5">YZH12</strain>
    </source>
</reference>
<feature type="region of interest" description="Disordered" evidence="1">
    <location>
        <begin position="66"/>
        <end position="85"/>
    </location>
</feature>
<evidence type="ECO:0000256" key="2">
    <source>
        <dbReference type="SAM" id="Phobius"/>
    </source>
</evidence>
<organism evidence="4 5">
    <name type="scientific">Nocardioides imazamoxiresistens</name>
    <dbReference type="NCBI Taxonomy" id="3231893"/>
    <lineage>
        <taxon>Bacteria</taxon>
        <taxon>Bacillati</taxon>
        <taxon>Actinomycetota</taxon>
        <taxon>Actinomycetes</taxon>
        <taxon>Propionibacteriales</taxon>
        <taxon>Nocardioidaceae</taxon>
        <taxon>Nocardioides</taxon>
    </lineage>
</organism>
<sequence length="142" mass="15747">MSEPAEIRLSDAERAEAAQVLQDHLADGRLDVDEHAERSVLVWQARYARELRPLFADLPAPHPEVLAPRPPRDWNRRPSGLVEQPRRRPGLVGPVGWAGSGVLVVLAVLATPFLAVVAGLDVVIVVLALSMLWAFLFARRRR</sequence>
<accession>A0ABU3PW17</accession>
<keyword evidence="5" id="KW-1185">Reference proteome</keyword>
<gene>
    <name evidence="4" type="ORF">RDV89_08355</name>
</gene>
<evidence type="ECO:0000313" key="5">
    <source>
        <dbReference type="Proteomes" id="UP001268542"/>
    </source>
</evidence>
<dbReference type="RefSeq" id="WP_315732502.1">
    <property type="nucleotide sequence ID" value="NZ_JAVYII010000003.1"/>
</dbReference>
<dbReference type="InterPro" id="IPR012551">
    <property type="entry name" value="DUF1707_SHOCT-like"/>
</dbReference>
<comment type="caution">
    <text evidence="4">The sequence shown here is derived from an EMBL/GenBank/DDBJ whole genome shotgun (WGS) entry which is preliminary data.</text>
</comment>